<feature type="transmembrane region" description="Helical" evidence="8">
    <location>
        <begin position="118"/>
        <end position="137"/>
    </location>
</feature>
<comment type="subcellular location">
    <subcellularLocation>
        <location evidence="1">Membrane</location>
        <topology evidence="1">Multi-pass membrane protein</topology>
    </subcellularLocation>
</comment>
<dbReference type="EMBL" id="JH767599">
    <property type="protein sequence ID" value="EON68659.1"/>
    <property type="molecule type" value="Genomic_DNA"/>
</dbReference>
<dbReference type="Gene3D" id="1.20.1250.20">
    <property type="entry name" value="MFS general substrate transporter like domains"/>
    <property type="match status" value="1"/>
</dbReference>
<feature type="transmembrane region" description="Helical" evidence="8">
    <location>
        <begin position="88"/>
        <end position="106"/>
    </location>
</feature>
<evidence type="ECO:0000256" key="8">
    <source>
        <dbReference type="SAM" id="Phobius"/>
    </source>
</evidence>
<dbReference type="STRING" id="1168221.R7Z3S3"/>
<keyword evidence="5 8" id="KW-1133">Transmembrane helix</keyword>
<evidence type="ECO:0000256" key="3">
    <source>
        <dbReference type="ARBA" id="ARBA00022448"/>
    </source>
</evidence>
<feature type="transmembrane region" description="Helical" evidence="8">
    <location>
        <begin position="178"/>
        <end position="199"/>
    </location>
</feature>
<proteinExistence type="inferred from homology"/>
<feature type="transmembrane region" description="Helical" evidence="8">
    <location>
        <begin position="205"/>
        <end position="226"/>
    </location>
</feature>
<dbReference type="InterPro" id="IPR011701">
    <property type="entry name" value="MFS"/>
</dbReference>
<dbReference type="Proteomes" id="UP000016924">
    <property type="component" value="Unassembled WGS sequence"/>
</dbReference>
<keyword evidence="6 8" id="KW-0472">Membrane</keyword>
<evidence type="ECO:0000256" key="6">
    <source>
        <dbReference type="ARBA" id="ARBA00023136"/>
    </source>
</evidence>
<dbReference type="PROSITE" id="PS50850">
    <property type="entry name" value="MFS"/>
    <property type="match status" value="1"/>
</dbReference>
<name>R7Z3S3_CONA1</name>
<dbReference type="GO" id="GO:0022857">
    <property type="term" value="F:transmembrane transporter activity"/>
    <property type="evidence" value="ECO:0007669"/>
    <property type="project" value="InterPro"/>
</dbReference>
<dbReference type="PANTHER" id="PTHR23501:SF12">
    <property type="entry name" value="MAJOR FACILITATOR SUPERFAMILY (MFS) PROFILE DOMAIN-CONTAINING PROTEIN-RELATED"/>
    <property type="match status" value="1"/>
</dbReference>
<dbReference type="FunFam" id="1.20.1250.20:FF:000429">
    <property type="entry name" value="MFS drug efflux transporter, putative"/>
    <property type="match status" value="1"/>
</dbReference>
<feature type="transmembrane region" description="Helical" evidence="8">
    <location>
        <begin position="51"/>
        <end position="68"/>
    </location>
</feature>
<protein>
    <recommendedName>
        <fullName evidence="9">Major facilitator superfamily (MFS) profile domain-containing protein</fullName>
    </recommendedName>
</protein>
<accession>R7Z3S3</accession>
<comment type="similarity">
    <text evidence="2">Belongs to the major facilitator superfamily. TCR/Tet family.</text>
</comment>
<dbReference type="InterPro" id="IPR036259">
    <property type="entry name" value="MFS_trans_sf"/>
</dbReference>
<dbReference type="InterPro" id="IPR020846">
    <property type="entry name" value="MFS_dom"/>
</dbReference>
<evidence type="ECO:0000256" key="4">
    <source>
        <dbReference type="ARBA" id="ARBA00022692"/>
    </source>
</evidence>
<dbReference type="SUPFAM" id="SSF103473">
    <property type="entry name" value="MFS general substrate transporter"/>
    <property type="match status" value="2"/>
</dbReference>
<dbReference type="HOGENOM" id="CLU_000960_22_1_1"/>
<feature type="region of interest" description="Disordered" evidence="7">
    <location>
        <begin position="1"/>
        <end position="42"/>
    </location>
</feature>
<evidence type="ECO:0000259" key="9">
    <source>
        <dbReference type="PROSITE" id="PS50850"/>
    </source>
</evidence>
<dbReference type="GO" id="GO:0005886">
    <property type="term" value="C:plasma membrane"/>
    <property type="evidence" value="ECO:0007669"/>
    <property type="project" value="TreeGrafter"/>
</dbReference>
<dbReference type="eggNOG" id="KOG0254">
    <property type="taxonomic scope" value="Eukaryota"/>
</dbReference>
<feature type="transmembrane region" description="Helical" evidence="8">
    <location>
        <begin position="279"/>
        <end position="298"/>
    </location>
</feature>
<keyword evidence="11" id="KW-1185">Reference proteome</keyword>
<feature type="transmembrane region" description="Helical" evidence="8">
    <location>
        <begin position="318"/>
        <end position="339"/>
    </location>
</feature>
<dbReference type="OMA" id="KCRMIDW"/>
<sequence length="382" mass="41915">MATTDLEKKLHKPEEDNSASSPSNGSVNQQDVEQAGTSPGQDARSIHGVKWFLAVSAMLSSTFLFSLDNTVVADIQPAVINSLGEIEQLPWMGTGFALGAVSILPWGKAYGVFSIKWLYCLTVLIFEVGSALCAAAPTIDAFILGRVIAGIGGSGMYVGCITYLAVTTTVRERPTYMGILGVIWGVGTVLGPVVGGAFADSSATWRWSLYINLPIGVLFAPAYLWILPNINFQKDTPLKDKLKQVDWFGISWFYAFMTCSIMAINFGGSYYVWDSPNEIALWILAGVFFIAFVLSQHFHPFIPRAQRLYPMHSTRRPLLVNIQMQLFFLSGILLGSAYFIPLLFQFAFGDTALEAAVRLLPYIAMTVLFSLLNGTLMTKFGY</sequence>
<dbReference type="AlphaFoldDB" id="R7Z3S3"/>
<keyword evidence="4 8" id="KW-0812">Transmembrane</keyword>
<dbReference type="PANTHER" id="PTHR23501">
    <property type="entry name" value="MAJOR FACILITATOR SUPERFAMILY"/>
    <property type="match status" value="1"/>
</dbReference>
<feature type="transmembrane region" description="Helical" evidence="8">
    <location>
        <begin position="359"/>
        <end position="376"/>
    </location>
</feature>
<evidence type="ECO:0000256" key="1">
    <source>
        <dbReference type="ARBA" id="ARBA00004141"/>
    </source>
</evidence>
<dbReference type="GeneID" id="19905228"/>
<evidence type="ECO:0000256" key="5">
    <source>
        <dbReference type="ARBA" id="ARBA00022989"/>
    </source>
</evidence>
<keyword evidence="3" id="KW-0813">Transport</keyword>
<dbReference type="OrthoDB" id="10021397at2759"/>
<evidence type="ECO:0000313" key="11">
    <source>
        <dbReference type="Proteomes" id="UP000016924"/>
    </source>
</evidence>
<evidence type="ECO:0000313" key="10">
    <source>
        <dbReference type="EMBL" id="EON68659.1"/>
    </source>
</evidence>
<evidence type="ECO:0000256" key="2">
    <source>
        <dbReference type="ARBA" id="ARBA00007520"/>
    </source>
</evidence>
<feature type="domain" description="Major facilitator superfamily (MFS) profile" evidence="9">
    <location>
        <begin position="54"/>
        <end position="382"/>
    </location>
</feature>
<gene>
    <name evidence="10" type="ORF">W97_07917</name>
</gene>
<feature type="transmembrane region" description="Helical" evidence="8">
    <location>
        <begin position="247"/>
        <end position="273"/>
    </location>
</feature>
<dbReference type="Pfam" id="PF07690">
    <property type="entry name" value="MFS_1"/>
    <property type="match status" value="1"/>
</dbReference>
<dbReference type="RefSeq" id="XP_007783976.1">
    <property type="nucleotide sequence ID" value="XM_007785786.1"/>
</dbReference>
<feature type="transmembrane region" description="Helical" evidence="8">
    <location>
        <begin position="143"/>
        <end position="166"/>
    </location>
</feature>
<reference evidence="11" key="1">
    <citation type="submission" date="2012-06" db="EMBL/GenBank/DDBJ databases">
        <title>The genome sequence of Coniosporium apollinis CBS 100218.</title>
        <authorList>
            <consortium name="The Broad Institute Genome Sequencing Platform"/>
            <person name="Cuomo C."/>
            <person name="Gorbushina A."/>
            <person name="Noack S."/>
            <person name="Walker B."/>
            <person name="Young S.K."/>
            <person name="Zeng Q."/>
            <person name="Gargeya S."/>
            <person name="Fitzgerald M."/>
            <person name="Haas B."/>
            <person name="Abouelleil A."/>
            <person name="Alvarado L."/>
            <person name="Arachchi H.M."/>
            <person name="Berlin A.M."/>
            <person name="Chapman S.B."/>
            <person name="Goldberg J."/>
            <person name="Griggs A."/>
            <person name="Gujja S."/>
            <person name="Hansen M."/>
            <person name="Howarth C."/>
            <person name="Imamovic A."/>
            <person name="Larimer J."/>
            <person name="McCowan C."/>
            <person name="Montmayeur A."/>
            <person name="Murphy C."/>
            <person name="Neiman D."/>
            <person name="Pearson M."/>
            <person name="Priest M."/>
            <person name="Roberts A."/>
            <person name="Saif S."/>
            <person name="Shea T."/>
            <person name="Sisk P."/>
            <person name="Sykes S."/>
            <person name="Wortman J."/>
            <person name="Nusbaum C."/>
            <person name="Birren B."/>
        </authorList>
    </citation>
    <scope>NUCLEOTIDE SEQUENCE [LARGE SCALE GENOMIC DNA]</scope>
    <source>
        <strain evidence="11">CBS 100218</strain>
    </source>
</reference>
<organism evidence="10 11">
    <name type="scientific">Coniosporium apollinis (strain CBS 100218)</name>
    <name type="common">Rock-inhabiting black yeast</name>
    <dbReference type="NCBI Taxonomy" id="1168221"/>
    <lineage>
        <taxon>Eukaryota</taxon>
        <taxon>Fungi</taxon>
        <taxon>Dikarya</taxon>
        <taxon>Ascomycota</taxon>
        <taxon>Pezizomycotina</taxon>
        <taxon>Dothideomycetes</taxon>
        <taxon>Dothideomycetes incertae sedis</taxon>
        <taxon>Coniosporium</taxon>
    </lineage>
</organism>
<feature type="compositionally biased region" description="Polar residues" evidence="7">
    <location>
        <begin position="18"/>
        <end position="40"/>
    </location>
</feature>
<feature type="compositionally biased region" description="Basic and acidic residues" evidence="7">
    <location>
        <begin position="1"/>
        <end position="15"/>
    </location>
</feature>
<evidence type="ECO:0000256" key="7">
    <source>
        <dbReference type="SAM" id="MobiDB-lite"/>
    </source>
</evidence>